<name>A0AAN0J6V1_AMPQE</name>
<sequence>MYKNMSFCLFIVFLFYFRSSSSSFLTSSSSFTAGQSFLNNWPSSQFINGGWVIPHNLTDLTGPCNIKRLNRNQDTLSQEEFVKKFAYNEPVILINVTDQTEFRMHSTREQLLSKYGNYSITVTTANTHSYPKAEMTLNDYVNIIMKPQEEGRLGSDTLYHFGDNDREEWAELFSMYNIPPYTVPGLEPVISFGLAGPGTGVPFHIHGPTFAETIYGRKRWFLYSPKVRPLFDPNGSTLDWLTNTYFSLPINERPLECVLQPGEVLYFPAYWWHATLNVDASVFVSTFLA</sequence>
<dbReference type="SUPFAM" id="SSF51197">
    <property type="entry name" value="Clavaminate synthase-like"/>
    <property type="match status" value="1"/>
</dbReference>
<dbReference type="GO" id="GO:0005634">
    <property type="term" value="C:nucleus"/>
    <property type="evidence" value="ECO:0007669"/>
    <property type="project" value="TreeGrafter"/>
</dbReference>
<dbReference type="InterPro" id="IPR003347">
    <property type="entry name" value="JmjC_dom"/>
</dbReference>
<dbReference type="AlphaFoldDB" id="A0AAN0J6V1"/>
<keyword evidence="1" id="KW-0732">Signal</keyword>
<evidence type="ECO:0000313" key="3">
    <source>
        <dbReference type="EnsemblMetazoa" id="XP_019852456.1"/>
    </source>
</evidence>
<organism evidence="3 4">
    <name type="scientific">Amphimedon queenslandica</name>
    <name type="common">Sponge</name>
    <dbReference type="NCBI Taxonomy" id="400682"/>
    <lineage>
        <taxon>Eukaryota</taxon>
        <taxon>Metazoa</taxon>
        <taxon>Porifera</taxon>
        <taxon>Demospongiae</taxon>
        <taxon>Heteroscleromorpha</taxon>
        <taxon>Haplosclerida</taxon>
        <taxon>Niphatidae</taxon>
        <taxon>Amphimedon</taxon>
    </lineage>
</organism>
<evidence type="ECO:0000313" key="4">
    <source>
        <dbReference type="Proteomes" id="UP000007879"/>
    </source>
</evidence>
<dbReference type="EnsemblMetazoa" id="XM_019996897.1">
    <property type="protein sequence ID" value="XP_019852456.1"/>
    <property type="gene ID" value="LOC100641199"/>
</dbReference>
<dbReference type="Proteomes" id="UP000007879">
    <property type="component" value="Unassembled WGS sequence"/>
</dbReference>
<dbReference type="InterPro" id="IPR050910">
    <property type="entry name" value="JMJD6_ArgDemeth/LysHydrox"/>
</dbReference>
<evidence type="ECO:0000256" key="1">
    <source>
        <dbReference type="SAM" id="SignalP"/>
    </source>
</evidence>
<dbReference type="KEGG" id="aqu:100641199"/>
<dbReference type="Gene3D" id="2.60.120.650">
    <property type="entry name" value="Cupin"/>
    <property type="match status" value="1"/>
</dbReference>
<dbReference type="RefSeq" id="XP_019852456.1">
    <property type="nucleotide sequence ID" value="XM_019996897.1"/>
</dbReference>
<keyword evidence="4" id="KW-1185">Reference proteome</keyword>
<reference evidence="4" key="1">
    <citation type="journal article" date="2010" name="Nature">
        <title>The Amphimedon queenslandica genome and the evolution of animal complexity.</title>
        <authorList>
            <person name="Srivastava M."/>
            <person name="Simakov O."/>
            <person name="Chapman J."/>
            <person name="Fahey B."/>
            <person name="Gauthier M.E."/>
            <person name="Mitros T."/>
            <person name="Richards G.S."/>
            <person name="Conaco C."/>
            <person name="Dacre M."/>
            <person name="Hellsten U."/>
            <person name="Larroux C."/>
            <person name="Putnam N.H."/>
            <person name="Stanke M."/>
            <person name="Adamska M."/>
            <person name="Darling A."/>
            <person name="Degnan S.M."/>
            <person name="Oakley T.H."/>
            <person name="Plachetzki D.C."/>
            <person name="Zhai Y."/>
            <person name="Adamski M."/>
            <person name="Calcino A."/>
            <person name="Cummins S.F."/>
            <person name="Goodstein D.M."/>
            <person name="Harris C."/>
            <person name="Jackson D.J."/>
            <person name="Leys S.P."/>
            <person name="Shu S."/>
            <person name="Woodcroft B.J."/>
            <person name="Vervoort M."/>
            <person name="Kosik K.S."/>
            <person name="Manning G."/>
            <person name="Degnan B.M."/>
            <person name="Rokhsar D.S."/>
        </authorList>
    </citation>
    <scope>NUCLEOTIDE SEQUENCE [LARGE SCALE GENOMIC DNA]</scope>
</reference>
<feature type="chain" id="PRO_5042848228" description="JmjC domain-containing protein" evidence="1">
    <location>
        <begin position="23"/>
        <end position="289"/>
    </location>
</feature>
<reference evidence="3" key="2">
    <citation type="submission" date="2024-06" db="UniProtKB">
        <authorList>
            <consortium name="EnsemblMetazoa"/>
        </authorList>
    </citation>
    <scope>IDENTIFICATION</scope>
</reference>
<feature type="domain" description="JmjC" evidence="2">
    <location>
        <begin position="167"/>
        <end position="289"/>
    </location>
</feature>
<dbReference type="PANTHER" id="PTHR12480">
    <property type="entry name" value="ARGININE DEMETHYLASE AND LYSYL-HYDROXYLASE JMJD"/>
    <property type="match status" value="1"/>
</dbReference>
<proteinExistence type="predicted"/>
<dbReference type="PROSITE" id="PS51184">
    <property type="entry name" value="JMJC"/>
    <property type="match status" value="1"/>
</dbReference>
<dbReference type="InterPro" id="IPR041667">
    <property type="entry name" value="Cupin_8"/>
</dbReference>
<dbReference type="Pfam" id="PF13621">
    <property type="entry name" value="Cupin_8"/>
    <property type="match status" value="1"/>
</dbReference>
<feature type="signal peptide" evidence="1">
    <location>
        <begin position="1"/>
        <end position="22"/>
    </location>
</feature>
<evidence type="ECO:0000259" key="2">
    <source>
        <dbReference type="PROSITE" id="PS51184"/>
    </source>
</evidence>
<accession>A0AAN0J6V1</accession>
<dbReference type="GO" id="GO:0000987">
    <property type="term" value="F:cis-regulatory region sequence-specific DNA binding"/>
    <property type="evidence" value="ECO:0007669"/>
    <property type="project" value="TreeGrafter"/>
</dbReference>
<dbReference type="PANTHER" id="PTHR12480:SF21">
    <property type="entry name" value="JMJC DOMAIN-CONTAINING PROTEIN 8"/>
    <property type="match status" value="1"/>
</dbReference>
<dbReference type="GeneID" id="100641199"/>
<protein>
    <recommendedName>
        <fullName evidence="2">JmjC domain-containing protein</fullName>
    </recommendedName>
</protein>